<dbReference type="AlphaFoldDB" id="A0A316F573"/>
<sequence length="146" mass="14995">MSRKWSSGRAAAAGLTVLVSAAAVAVSSPAQAAPATWSTANGAATATGTIEYRGVPGGRYADIVGAISVGKSDGQCYYLRYYVPADLLGRGFNSARLCGEGDLPVEAHPFLSLFGTFGFRFGLCRVAPGTADESLFADLGAHCVKI</sequence>
<evidence type="ECO:0000313" key="2">
    <source>
        <dbReference type="EMBL" id="PWK40801.1"/>
    </source>
</evidence>
<protein>
    <recommendedName>
        <fullName evidence="4">Secreted protein</fullName>
    </recommendedName>
</protein>
<dbReference type="RefSeq" id="WP_146246522.1">
    <property type="nucleotide sequence ID" value="NZ_BONA01000059.1"/>
</dbReference>
<dbReference type="EMBL" id="QGGR01000018">
    <property type="protein sequence ID" value="PWK40801.1"/>
    <property type="molecule type" value="Genomic_DNA"/>
</dbReference>
<name>A0A316F573_9ACTN</name>
<feature type="chain" id="PRO_5016399031" description="Secreted protein" evidence="1">
    <location>
        <begin position="33"/>
        <end position="146"/>
    </location>
</feature>
<keyword evidence="1" id="KW-0732">Signal</keyword>
<evidence type="ECO:0000313" key="3">
    <source>
        <dbReference type="Proteomes" id="UP000245697"/>
    </source>
</evidence>
<organism evidence="2 3">
    <name type="scientific">Actinoplanes xinjiangensis</name>
    <dbReference type="NCBI Taxonomy" id="512350"/>
    <lineage>
        <taxon>Bacteria</taxon>
        <taxon>Bacillati</taxon>
        <taxon>Actinomycetota</taxon>
        <taxon>Actinomycetes</taxon>
        <taxon>Micromonosporales</taxon>
        <taxon>Micromonosporaceae</taxon>
        <taxon>Actinoplanes</taxon>
    </lineage>
</organism>
<keyword evidence="3" id="KW-1185">Reference proteome</keyword>
<accession>A0A316F573</accession>
<reference evidence="2 3" key="1">
    <citation type="submission" date="2018-05" db="EMBL/GenBank/DDBJ databases">
        <title>Genomic Encyclopedia of Archaeal and Bacterial Type Strains, Phase II (KMG-II): from individual species to whole genera.</title>
        <authorList>
            <person name="Goeker M."/>
        </authorList>
    </citation>
    <scope>NUCLEOTIDE SEQUENCE [LARGE SCALE GENOMIC DNA]</scope>
    <source>
        <strain evidence="2 3">DSM 45184</strain>
    </source>
</reference>
<proteinExistence type="predicted"/>
<comment type="caution">
    <text evidence="2">The sequence shown here is derived from an EMBL/GenBank/DDBJ whole genome shotgun (WGS) entry which is preliminary data.</text>
</comment>
<dbReference type="Proteomes" id="UP000245697">
    <property type="component" value="Unassembled WGS sequence"/>
</dbReference>
<evidence type="ECO:0008006" key="4">
    <source>
        <dbReference type="Google" id="ProtNLM"/>
    </source>
</evidence>
<evidence type="ECO:0000256" key="1">
    <source>
        <dbReference type="SAM" id="SignalP"/>
    </source>
</evidence>
<feature type="signal peptide" evidence="1">
    <location>
        <begin position="1"/>
        <end position="32"/>
    </location>
</feature>
<gene>
    <name evidence="2" type="ORF">BC793_11830</name>
</gene>